<dbReference type="AlphaFoldDB" id="A0A7I7SPN8"/>
<reference evidence="1 2" key="1">
    <citation type="journal article" date="2019" name="Emerg. Microbes Infect.">
        <title>Comprehensive subspecies identification of 175 nontuberculous mycobacteria species based on 7547 genomic profiles.</title>
        <authorList>
            <person name="Matsumoto Y."/>
            <person name="Kinjo T."/>
            <person name="Motooka D."/>
            <person name="Nabeya D."/>
            <person name="Jung N."/>
            <person name="Uechi K."/>
            <person name="Horii T."/>
            <person name="Iida T."/>
            <person name="Fujita J."/>
            <person name="Nakamura S."/>
        </authorList>
    </citation>
    <scope>NUCLEOTIDE SEQUENCE [LARGE SCALE GENOMIC DNA]</scope>
    <source>
        <strain evidence="1 2">JCM 30395</strain>
    </source>
</reference>
<dbReference type="KEGG" id="msar:MSAR_14770"/>
<protein>
    <submittedName>
        <fullName evidence="1">Uncharacterized protein</fullName>
    </submittedName>
</protein>
<sequence length="40" mass="4123">MDTDMASFVPADQKISPAVVAKQAVYVSREVTAGLAIANG</sequence>
<name>A0A7I7SPN8_9MYCO</name>
<proteinExistence type="predicted"/>
<dbReference type="EMBL" id="AP022595">
    <property type="protein sequence ID" value="BBY58341.1"/>
    <property type="molecule type" value="Genomic_DNA"/>
</dbReference>
<evidence type="ECO:0000313" key="2">
    <source>
        <dbReference type="Proteomes" id="UP000466445"/>
    </source>
</evidence>
<accession>A0A7I7SPN8</accession>
<keyword evidence="2" id="KW-1185">Reference proteome</keyword>
<evidence type="ECO:0000313" key="1">
    <source>
        <dbReference type="EMBL" id="BBY58341.1"/>
    </source>
</evidence>
<dbReference type="Proteomes" id="UP000466445">
    <property type="component" value="Chromosome"/>
</dbReference>
<gene>
    <name evidence="1" type="ORF">MSAR_14770</name>
</gene>
<organism evidence="1 2">
    <name type="scientific">Mycolicibacterium sarraceniae</name>
    <dbReference type="NCBI Taxonomy" id="1534348"/>
    <lineage>
        <taxon>Bacteria</taxon>
        <taxon>Bacillati</taxon>
        <taxon>Actinomycetota</taxon>
        <taxon>Actinomycetes</taxon>
        <taxon>Mycobacteriales</taxon>
        <taxon>Mycobacteriaceae</taxon>
        <taxon>Mycolicibacterium</taxon>
    </lineage>
</organism>